<comment type="caution">
    <text evidence="2">The sequence shown here is derived from an EMBL/GenBank/DDBJ whole genome shotgun (WGS) entry which is preliminary data.</text>
</comment>
<organism evidence="2 3">
    <name type="scientific">Actinacidiphila oryziradicis</name>
    <dbReference type="NCBI Taxonomy" id="2571141"/>
    <lineage>
        <taxon>Bacteria</taxon>
        <taxon>Bacillati</taxon>
        <taxon>Actinomycetota</taxon>
        <taxon>Actinomycetes</taxon>
        <taxon>Kitasatosporales</taxon>
        <taxon>Streptomycetaceae</taxon>
        <taxon>Actinacidiphila</taxon>
    </lineage>
</organism>
<evidence type="ECO:0000313" key="2">
    <source>
        <dbReference type="EMBL" id="TJZ98267.1"/>
    </source>
</evidence>
<evidence type="ECO:0000313" key="3">
    <source>
        <dbReference type="Proteomes" id="UP000305778"/>
    </source>
</evidence>
<dbReference type="AlphaFoldDB" id="A0A4U0RSB4"/>
<name>A0A4U0RSB4_9ACTN</name>
<evidence type="ECO:0000256" key="1">
    <source>
        <dbReference type="SAM" id="Phobius"/>
    </source>
</evidence>
<dbReference type="OrthoDB" id="529448at2"/>
<proteinExistence type="predicted"/>
<keyword evidence="1" id="KW-0812">Transmembrane</keyword>
<protein>
    <recommendedName>
        <fullName evidence="4">Vegetative cell wall protein gp1</fullName>
    </recommendedName>
</protein>
<feature type="transmembrane region" description="Helical" evidence="1">
    <location>
        <begin position="20"/>
        <end position="38"/>
    </location>
</feature>
<reference evidence="2 3" key="1">
    <citation type="submission" date="2019-04" db="EMBL/GenBank/DDBJ databases">
        <title>Streptomyces oryziradicis sp. nov., a novel actinomycete isolated from rhizosphere soil of rice (Oryza sativa L.).</title>
        <authorList>
            <person name="Li C."/>
        </authorList>
    </citation>
    <scope>NUCLEOTIDE SEQUENCE [LARGE SCALE GENOMIC DNA]</scope>
    <source>
        <strain evidence="2 3">NEAU-C40</strain>
    </source>
</reference>
<dbReference type="EMBL" id="SUMC01000132">
    <property type="protein sequence ID" value="TJZ98267.1"/>
    <property type="molecule type" value="Genomic_DNA"/>
</dbReference>
<keyword evidence="1" id="KW-1133">Transmembrane helix</keyword>
<keyword evidence="3" id="KW-1185">Reference proteome</keyword>
<keyword evidence="1" id="KW-0472">Membrane</keyword>
<feature type="transmembrane region" description="Helical" evidence="1">
    <location>
        <begin position="66"/>
        <end position="93"/>
    </location>
</feature>
<dbReference type="RefSeq" id="WP_136730417.1">
    <property type="nucleotide sequence ID" value="NZ_SUMC01000132.1"/>
</dbReference>
<sequence>MGLLAELQKRIPDRWFFRRLLPATLFVVVAAIGGGQLGQHRWSDVRLARERIAGALQSGSGASETVALLVLVALAAAGCALAVHLLAAAVAVLTSGAWPWWLTPLSHRTAGWRARRWNGLRARALAARRDGDGNRADRLDTRRGSITVFDYVPASPTWSGDRFAAAEARVKEQTGFDVAPEWTRLLLVLPDTARAALADARDAYDAACEAIAWSITCTVLGVWWWPAVPVGLAMWLAAGRWLRRAVDTLSETAEAVFIMHGAALRP</sequence>
<gene>
    <name evidence="2" type="ORF">FCI23_48610</name>
</gene>
<accession>A0A4U0RSB4</accession>
<dbReference type="Proteomes" id="UP000305778">
    <property type="component" value="Unassembled WGS sequence"/>
</dbReference>
<evidence type="ECO:0008006" key="4">
    <source>
        <dbReference type="Google" id="ProtNLM"/>
    </source>
</evidence>